<dbReference type="AlphaFoldDB" id="A0A134B8R5"/>
<evidence type="ECO:0000313" key="2">
    <source>
        <dbReference type="Proteomes" id="UP000070224"/>
    </source>
</evidence>
<dbReference type="Proteomes" id="UP000070224">
    <property type="component" value="Unassembled WGS sequence"/>
</dbReference>
<dbReference type="STRING" id="322095.HMPREF3185_01006"/>
<comment type="caution">
    <text evidence="1">The sequence shown here is derived from an EMBL/GenBank/DDBJ whole genome shotgun (WGS) entry which is preliminary data.</text>
</comment>
<keyword evidence="2" id="KW-1185">Reference proteome</keyword>
<dbReference type="RefSeq" id="WP_060935346.1">
    <property type="nucleotide sequence ID" value="NZ_KQ960440.1"/>
</dbReference>
<proteinExistence type="predicted"/>
<dbReference type="EMBL" id="LSDK01000068">
    <property type="protein sequence ID" value="KXB76336.1"/>
    <property type="molecule type" value="Genomic_DNA"/>
</dbReference>
<reference evidence="2" key="1">
    <citation type="submission" date="2016-01" db="EMBL/GenBank/DDBJ databases">
        <authorList>
            <person name="Mitreva M."/>
            <person name="Pepin K.H."/>
            <person name="Mihindukulasuriya K.A."/>
            <person name="Fulton R."/>
            <person name="Fronick C."/>
            <person name="O'Laughlin M."/>
            <person name="Miner T."/>
            <person name="Herter B."/>
            <person name="Rosa B.A."/>
            <person name="Cordes M."/>
            <person name="Tomlinson C."/>
            <person name="Wollam A."/>
            <person name="Palsikar V.B."/>
            <person name="Mardis E.R."/>
            <person name="Wilson R.K."/>
        </authorList>
    </citation>
    <scope>NUCLEOTIDE SEQUENCE [LARGE SCALE GENOMIC DNA]</scope>
    <source>
        <strain evidence="2">KA00683</strain>
    </source>
</reference>
<gene>
    <name evidence="1" type="ORF">HMPREF3185_01006</name>
</gene>
<dbReference type="PATRIC" id="fig|322095.3.peg.993"/>
<sequence length="99" mass="11524">MSKKITKGEVLTSLLNAISQCAYVGIYSSRGKTRELYNGQSFFFITYLGRGDQEFLGERQSLTYWDEEGFPKEHKIYHFRSEDGVITELAIETKYIEKH</sequence>
<accession>A0A134B8R5</accession>
<organism evidence="1 2">
    <name type="scientific">Porphyromonas somerae</name>
    <dbReference type="NCBI Taxonomy" id="322095"/>
    <lineage>
        <taxon>Bacteria</taxon>
        <taxon>Pseudomonadati</taxon>
        <taxon>Bacteroidota</taxon>
        <taxon>Bacteroidia</taxon>
        <taxon>Bacteroidales</taxon>
        <taxon>Porphyromonadaceae</taxon>
        <taxon>Porphyromonas</taxon>
    </lineage>
</organism>
<protein>
    <submittedName>
        <fullName evidence="1">Uncharacterized protein</fullName>
    </submittedName>
</protein>
<name>A0A134B8R5_9PORP</name>
<evidence type="ECO:0000313" key="1">
    <source>
        <dbReference type="EMBL" id="KXB76336.1"/>
    </source>
</evidence>